<feature type="transmembrane region" description="Helical" evidence="6">
    <location>
        <begin position="156"/>
        <end position="179"/>
    </location>
</feature>
<dbReference type="PANTHER" id="PTHR31548:SF1">
    <property type="entry name" value="LD47387P"/>
    <property type="match status" value="1"/>
</dbReference>
<keyword evidence="5 6" id="KW-0472">Membrane</keyword>
<name>A0A8R1TNX0_ONCVO</name>
<reference evidence="8" key="1">
    <citation type="submission" date="2013-10" db="EMBL/GenBank/DDBJ databases">
        <title>Genome sequencing of Onchocerca volvulus.</title>
        <authorList>
            <person name="Cotton J."/>
            <person name="Tsai J."/>
            <person name="Stanley E."/>
            <person name="Tracey A."/>
            <person name="Holroyd N."/>
            <person name="Lustigman S."/>
            <person name="Berriman M."/>
        </authorList>
    </citation>
    <scope>NUCLEOTIDE SEQUENCE</scope>
</reference>
<dbReference type="AlphaFoldDB" id="A0A8R1TNX0"/>
<feature type="transmembrane region" description="Helical" evidence="6">
    <location>
        <begin position="31"/>
        <end position="56"/>
    </location>
</feature>
<evidence type="ECO:0000256" key="6">
    <source>
        <dbReference type="SAM" id="Phobius"/>
    </source>
</evidence>
<evidence type="ECO:0000256" key="2">
    <source>
        <dbReference type="ARBA" id="ARBA00005787"/>
    </source>
</evidence>
<evidence type="ECO:0000313" key="8">
    <source>
        <dbReference type="Proteomes" id="UP000024404"/>
    </source>
</evidence>
<reference evidence="7" key="2">
    <citation type="submission" date="2022-06" db="UniProtKB">
        <authorList>
            <consortium name="EnsemblMetazoa"/>
        </authorList>
    </citation>
    <scope>IDENTIFICATION</scope>
</reference>
<dbReference type="InterPro" id="IPR026748">
    <property type="entry name" value="Clarin"/>
</dbReference>
<comment type="subcellular location">
    <subcellularLocation>
        <location evidence="1">Membrane</location>
        <topology evidence="1">Multi-pass membrane protein</topology>
    </subcellularLocation>
</comment>
<dbReference type="GO" id="GO:0016020">
    <property type="term" value="C:membrane"/>
    <property type="evidence" value="ECO:0007669"/>
    <property type="project" value="UniProtKB-SubCell"/>
</dbReference>
<dbReference type="GO" id="GO:0007605">
    <property type="term" value="P:sensory perception of sound"/>
    <property type="evidence" value="ECO:0007669"/>
    <property type="project" value="UniProtKB-ARBA"/>
</dbReference>
<proteinExistence type="inferred from homology"/>
<dbReference type="PANTHER" id="PTHR31548">
    <property type="entry name" value="CLARIN"/>
    <property type="match status" value="1"/>
</dbReference>
<feature type="transmembrane region" description="Helical" evidence="6">
    <location>
        <begin position="206"/>
        <end position="226"/>
    </location>
</feature>
<keyword evidence="3 6" id="KW-0812">Transmembrane</keyword>
<dbReference type="EnsemblMetazoa" id="OVOC13514a.1">
    <property type="protein sequence ID" value="OVOC13514a.1"/>
    <property type="gene ID" value="WBGene00255603"/>
</dbReference>
<comment type="similarity">
    <text evidence="2">Belongs to the clarin family.</text>
</comment>
<evidence type="ECO:0000256" key="1">
    <source>
        <dbReference type="ARBA" id="ARBA00004141"/>
    </source>
</evidence>
<keyword evidence="8" id="KW-1185">Reference proteome</keyword>
<evidence type="ECO:0000256" key="4">
    <source>
        <dbReference type="ARBA" id="ARBA00022989"/>
    </source>
</evidence>
<protein>
    <submittedName>
        <fullName evidence="7">Uncharacterized protein</fullName>
    </submittedName>
</protein>
<dbReference type="Gene3D" id="1.20.140.150">
    <property type="match status" value="1"/>
</dbReference>
<evidence type="ECO:0000256" key="5">
    <source>
        <dbReference type="ARBA" id="ARBA00023136"/>
    </source>
</evidence>
<keyword evidence="4 6" id="KW-1133">Transmembrane helix</keyword>
<organism evidence="7 8">
    <name type="scientific">Onchocerca volvulus</name>
    <dbReference type="NCBI Taxonomy" id="6282"/>
    <lineage>
        <taxon>Eukaryota</taxon>
        <taxon>Metazoa</taxon>
        <taxon>Ecdysozoa</taxon>
        <taxon>Nematoda</taxon>
        <taxon>Chromadorea</taxon>
        <taxon>Rhabditida</taxon>
        <taxon>Spirurina</taxon>
        <taxon>Spiruromorpha</taxon>
        <taxon>Filarioidea</taxon>
        <taxon>Onchocercidae</taxon>
        <taxon>Onchocerca</taxon>
    </lineage>
</organism>
<dbReference type="Proteomes" id="UP000024404">
    <property type="component" value="Unassembled WGS sequence"/>
</dbReference>
<sequence>MLECRDITKVKNYFNEYLLHILHRHKEATHVWNILASVSGLLLAQLMRIIFFSTLFTDYWSESWPINKKFSSAKNYVNLGLFKGSRQLNWGFGPRYKSFSVYEELHDRVGFVSKVPWVFILFFFAIGILWNAMGAVVALLNTVARETDTVAGPKGIYLWSVLAAVSYASALITFLIQYVTTIQNNVLLSEHINSGFSTENRTRLSFSFYFVTTALVLLLIPCLLVYGTSSNKRNSEGEKQLNVDHSVFILEKERTKKTFASVEVLISGRLTTNFFLI</sequence>
<evidence type="ECO:0000313" key="7">
    <source>
        <dbReference type="EnsemblMetazoa" id="OVOC13514a.1"/>
    </source>
</evidence>
<evidence type="ECO:0000256" key="3">
    <source>
        <dbReference type="ARBA" id="ARBA00022692"/>
    </source>
</evidence>
<feature type="transmembrane region" description="Helical" evidence="6">
    <location>
        <begin position="117"/>
        <end position="144"/>
    </location>
</feature>
<dbReference type="EMBL" id="CMVM020000146">
    <property type="status" value="NOT_ANNOTATED_CDS"/>
    <property type="molecule type" value="Genomic_DNA"/>
</dbReference>
<dbReference type="Pfam" id="PF25807">
    <property type="entry name" value="Clarin-2"/>
    <property type="match status" value="1"/>
</dbReference>
<accession>A0A8R1TNX0</accession>